<dbReference type="GO" id="GO:0007165">
    <property type="term" value="P:signal transduction"/>
    <property type="evidence" value="ECO:0007669"/>
    <property type="project" value="TreeGrafter"/>
</dbReference>
<dbReference type="PRINTS" id="PR00700">
    <property type="entry name" value="PRTYPHPHTASE"/>
</dbReference>
<feature type="region of interest" description="Disordered" evidence="6">
    <location>
        <begin position="442"/>
        <end position="464"/>
    </location>
</feature>
<dbReference type="PANTHER" id="PTHR46198">
    <property type="entry name" value="PROTEIN-TYROSINE-PHOSPHATASE"/>
    <property type="match status" value="1"/>
</dbReference>
<keyword evidence="3" id="KW-0378">Hydrolase</keyword>
<evidence type="ECO:0000256" key="2">
    <source>
        <dbReference type="ARBA" id="ARBA00022553"/>
    </source>
</evidence>
<evidence type="ECO:0000259" key="9">
    <source>
        <dbReference type="PROSITE" id="PS50056"/>
    </source>
</evidence>
<evidence type="ECO:0000259" key="8">
    <source>
        <dbReference type="PROSITE" id="PS50055"/>
    </source>
</evidence>
<dbReference type="GO" id="GO:0030054">
    <property type="term" value="C:cell junction"/>
    <property type="evidence" value="ECO:0007669"/>
    <property type="project" value="TreeGrafter"/>
</dbReference>
<dbReference type="GO" id="GO:0048666">
    <property type="term" value="P:neuron development"/>
    <property type="evidence" value="ECO:0007669"/>
    <property type="project" value="UniProtKB-ARBA"/>
</dbReference>
<evidence type="ECO:0000256" key="1">
    <source>
        <dbReference type="ARBA" id="ARBA00013064"/>
    </source>
</evidence>
<keyword evidence="2" id="KW-0597">Phosphoprotein</keyword>
<dbReference type="PANTHER" id="PTHR46198:SF4">
    <property type="entry name" value="PROTEIN-TYROSINE-PHOSPHATASE"/>
    <property type="match status" value="1"/>
</dbReference>
<sequence>MTILDSISRGEPTNVEMTQGGTSIASRVAEGITQASPISLSRVVLLFLLPVLLLRHVTAETTTSSVSVKPELFYNDKATEPKYGHRTIQEAGVLESKNENAESTAEAGNRSWKKSGRKIRNRDEQEPLNSESDLLQIPTIATIDLEDRSSTTGKEEVGSTSQKLISEMTTPVVSHLSHQSIENKNIEKFGNSEDDFDSKTDTDGKGVPSKPISLLNDTLVNYHKLSLEKDERTDINGSARNSTGTAVHTGTNLLSDNVNAKYEEYQPKQEVELLGNDSYLMTSMKLHSGPSTSTSEIDEESNFFTTILASSSPNPNVNDQKDVDKEKRKKKKKTMAMTVTGDPDNENQDTRSTSSTSINIPDNMTDSDINVSHNESFNEKGWPYPYATSFHHFAYGGKEKTTERGEISVTSPKTVKETLQYGNAIGNQESISKEALDVSSSTVPQPVLTTPSTKPIHSKRSGNFSKVESSTSQLFFSTTTPTVMTTLMTLTSTSLPISSASTEANDNLTQSLTTNFNPNSTSSTVTTTTTTTAVTMNSGNVTTTVTEAEETNTSSVNPQTTSNEIQSDLTYSSPILLLPNVTEPVQKYLSTMAADDLTLSRTTPGPDTNGTAPLATLSPSSTTETVASPSSVENYINDSTNEPSHDAITENETSKTSMEYEFVGLTEPTPSEKYVASTEKEKIYSSTEKDHRDDVMSTSTDQLTETWTSTPNVEATTMGDNDSLVNLNNETLRPRMLETSENEESSATTIYPIVFNSDNTTELYVTDSDEGLNTTTPVIVNSTQSTLNLDTLTDDENVSTLSSISLGSGNSNSQTTDVTIEVSNSSTEFTTISTVDYTVESTVNNTVESTIDTTVGSTINDTVEGTVDNTVGTTVNNTGRATVYNTMRTTVDYTMRSTVESIVENSTSTEITNDSTTTKTLMSTSPVTASTSTSTMIVPRKTVAPEEMTVLVRIVFEGSWSEVCKNLPELQNSLAKLLTLGTEKYVSPYQIVFHQAQCQNTSETSASNSTLTSVLVYVLDEDGNFDANMTELLPSLHKMYPIETALPIHSFLLVHESDSGNAIAVVVVSCVAFICLVLLAGLLFIMRKRQTTPFSSYGRRCRPISLDAYRVDSVSAYNSVRRKGITRASKRSYGNPTFEDSTVTPSHPLNFGGLSTFCNDKNAIAEEYASIPQVSSCVDEVPVGAESKNRYANVIPLPETRVPLQRLNNDPLTEYINASYVRGPKNASKYYIACQAPTESTATDFWRMIWEQQSKVIVMLTDFVENGVEKCTEYLPPSEVTDCHRLYGDYQVTLKKRETKEKYAISTLHLKNLENNTFREIFHIWYLWPSNGVPNDAAGLIAVLLEARALQRAVSGPMVIHCSPGTGRTGTLIALDLGIRQFEVTRTVDVPRVVYTIRRDRAGAVQTKEQYGFIYKALNLYATKLAGGTLESM</sequence>
<dbReference type="EC" id="3.1.3.48" evidence="1"/>
<evidence type="ECO:0000256" key="6">
    <source>
        <dbReference type="SAM" id="MobiDB-lite"/>
    </source>
</evidence>
<dbReference type="SMART" id="SM00404">
    <property type="entry name" value="PTPc_motif"/>
    <property type="match status" value="1"/>
</dbReference>
<feature type="compositionally biased region" description="Basic residues" evidence="6">
    <location>
        <begin position="111"/>
        <end position="120"/>
    </location>
</feature>
<feature type="compositionally biased region" description="Polar residues" evidence="6">
    <location>
        <begin position="599"/>
        <end position="642"/>
    </location>
</feature>
<feature type="transmembrane region" description="Helical" evidence="7">
    <location>
        <begin position="1062"/>
        <end position="1085"/>
    </location>
</feature>
<dbReference type="GO" id="GO:0019901">
    <property type="term" value="F:protein kinase binding"/>
    <property type="evidence" value="ECO:0007669"/>
    <property type="project" value="TreeGrafter"/>
</dbReference>
<proteinExistence type="predicted"/>
<feature type="region of interest" description="Disordered" evidence="6">
    <location>
        <begin position="599"/>
        <end position="656"/>
    </location>
</feature>
<keyword evidence="10" id="KW-1185">Reference proteome</keyword>
<dbReference type="GeneID" id="107268324"/>
<dbReference type="Proteomes" id="UP000694920">
    <property type="component" value="Unplaced"/>
</dbReference>
<dbReference type="InterPro" id="IPR003595">
    <property type="entry name" value="Tyr_Pase_cat"/>
</dbReference>
<feature type="region of interest" description="Disordered" evidence="6">
    <location>
        <begin position="188"/>
        <end position="210"/>
    </location>
</feature>
<dbReference type="InterPro" id="IPR000387">
    <property type="entry name" value="Tyr_Pase_dom"/>
</dbReference>
<dbReference type="GO" id="GO:0004725">
    <property type="term" value="F:protein tyrosine phosphatase activity"/>
    <property type="evidence" value="ECO:0007669"/>
    <property type="project" value="UniProtKB-EC"/>
</dbReference>
<dbReference type="PROSITE" id="PS50056">
    <property type="entry name" value="TYR_PHOSPHATASE_2"/>
    <property type="match status" value="1"/>
</dbReference>
<dbReference type="InterPro" id="IPR029021">
    <property type="entry name" value="Prot-tyrosine_phosphatase-like"/>
</dbReference>
<dbReference type="GO" id="GO:0009653">
    <property type="term" value="P:anatomical structure morphogenesis"/>
    <property type="evidence" value="ECO:0007669"/>
    <property type="project" value="UniProtKB-ARBA"/>
</dbReference>
<evidence type="ECO:0000256" key="7">
    <source>
        <dbReference type="SAM" id="Phobius"/>
    </source>
</evidence>
<dbReference type="InterPro" id="IPR000242">
    <property type="entry name" value="PTP_cat"/>
</dbReference>
<feature type="region of interest" description="Disordered" evidence="6">
    <location>
        <begin position="684"/>
        <end position="704"/>
    </location>
</feature>
<keyword evidence="4" id="KW-0904">Protein phosphatase</keyword>
<evidence type="ECO:0000256" key="5">
    <source>
        <dbReference type="PIRSR" id="PIRSR608356-50"/>
    </source>
</evidence>
<dbReference type="GO" id="GO:0005886">
    <property type="term" value="C:plasma membrane"/>
    <property type="evidence" value="ECO:0007669"/>
    <property type="project" value="TreeGrafter"/>
</dbReference>
<reference evidence="11" key="1">
    <citation type="submission" date="2025-08" db="UniProtKB">
        <authorList>
            <consortium name="RefSeq"/>
        </authorList>
    </citation>
    <scope>IDENTIFICATION</scope>
</reference>
<feature type="domain" description="Tyrosine-protein phosphatase" evidence="8">
    <location>
        <begin position="1188"/>
        <end position="1421"/>
    </location>
</feature>
<dbReference type="Pfam" id="PF00102">
    <property type="entry name" value="Y_phosphatase"/>
    <property type="match status" value="1"/>
</dbReference>
<gene>
    <name evidence="11" type="primary">LOC107268324</name>
</gene>
<accession>A0AAJ7W1X9</accession>
<organism evidence="10 11">
    <name type="scientific">Cephus cinctus</name>
    <name type="common">Wheat stem sawfly</name>
    <dbReference type="NCBI Taxonomy" id="211228"/>
    <lineage>
        <taxon>Eukaryota</taxon>
        <taxon>Metazoa</taxon>
        <taxon>Ecdysozoa</taxon>
        <taxon>Arthropoda</taxon>
        <taxon>Hexapoda</taxon>
        <taxon>Insecta</taxon>
        <taxon>Pterygota</taxon>
        <taxon>Neoptera</taxon>
        <taxon>Endopterygota</taxon>
        <taxon>Hymenoptera</taxon>
        <taxon>Cephoidea</taxon>
        <taxon>Cephidae</taxon>
        <taxon>Cephus</taxon>
    </lineage>
</organism>
<dbReference type="InterPro" id="IPR016130">
    <property type="entry name" value="Tyr_Pase_AS"/>
</dbReference>
<keyword evidence="7" id="KW-0812">Transmembrane</keyword>
<keyword evidence="11" id="KW-0675">Receptor</keyword>
<feature type="active site" description="Phosphocysteine intermediate" evidence="5">
    <location>
        <position position="1362"/>
    </location>
</feature>
<dbReference type="CDD" id="cd00047">
    <property type="entry name" value="PTPc"/>
    <property type="match status" value="1"/>
</dbReference>
<evidence type="ECO:0000313" key="11">
    <source>
        <dbReference type="RefSeq" id="XP_024941391.1"/>
    </source>
</evidence>
<feature type="domain" description="Tyrosine specific protein phosphatases" evidence="9">
    <location>
        <begin position="1335"/>
        <end position="1412"/>
    </location>
</feature>
<dbReference type="InterPro" id="IPR008356">
    <property type="entry name" value="Tyr_Pase_KIM-con"/>
</dbReference>
<dbReference type="FunFam" id="3.90.190.10:FF:000098">
    <property type="entry name" value="Protein-tryrosine phosphatase"/>
    <property type="match status" value="1"/>
</dbReference>
<feature type="compositionally biased region" description="Basic and acidic residues" evidence="6">
    <location>
        <begin position="188"/>
        <end position="204"/>
    </location>
</feature>
<feature type="region of interest" description="Disordered" evidence="6">
    <location>
        <begin position="94"/>
        <end position="133"/>
    </location>
</feature>
<evidence type="ECO:0000256" key="3">
    <source>
        <dbReference type="ARBA" id="ARBA00022801"/>
    </source>
</evidence>
<name>A0AAJ7W1X9_CEPCN</name>
<dbReference type="SMART" id="SM00194">
    <property type="entry name" value="PTPc"/>
    <property type="match status" value="1"/>
</dbReference>
<dbReference type="PROSITE" id="PS50055">
    <property type="entry name" value="TYR_PHOSPHATASE_PTP"/>
    <property type="match status" value="1"/>
</dbReference>
<keyword evidence="7" id="KW-1133">Transmembrane helix</keyword>
<evidence type="ECO:0000313" key="10">
    <source>
        <dbReference type="Proteomes" id="UP000694920"/>
    </source>
</evidence>
<dbReference type="Gene3D" id="3.90.190.10">
    <property type="entry name" value="Protein tyrosine phosphatase superfamily"/>
    <property type="match status" value="1"/>
</dbReference>
<dbReference type="RefSeq" id="XP_024941391.1">
    <property type="nucleotide sequence ID" value="XM_025085623.1"/>
</dbReference>
<feature type="compositionally biased region" description="Polar residues" evidence="6">
    <location>
        <begin position="307"/>
        <end position="318"/>
    </location>
</feature>
<evidence type="ECO:0000256" key="4">
    <source>
        <dbReference type="ARBA" id="ARBA00022912"/>
    </source>
</evidence>
<feature type="compositionally biased region" description="Basic and acidic residues" evidence="6">
    <location>
        <begin position="684"/>
        <end position="695"/>
    </location>
</feature>
<dbReference type="GO" id="GO:0005829">
    <property type="term" value="C:cytosol"/>
    <property type="evidence" value="ECO:0007669"/>
    <property type="project" value="TreeGrafter"/>
</dbReference>
<feature type="compositionally biased region" description="Polar residues" evidence="6">
    <location>
        <begin position="350"/>
        <end position="367"/>
    </location>
</feature>
<feature type="region of interest" description="Disordered" evidence="6">
    <location>
        <begin position="307"/>
        <end position="367"/>
    </location>
</feature>
<dbReference type="SUPFAM" id="SSF52799">
    <property type="entry name" value="(Phosphotyrosine protein) phosphatases II"/>
    <property type="match status" value="1"/>
</dbReference>
<dbReference type="PROSITE" id="PS00383">
    <property type="entry name" value="TYR_PHOSPHATASE_1"/>
    <property type="match status" value="1"/>
</dbReference>
<protein>
    <recommendedName>
        <fullName evidence="1">protein-tyrosine-phosphatase</fullName>
        <ecNumber evidence="1">3.1.3.48</ecNumber>
    </recommendedName>
</protein>
<keyword evidence="7" id="KW-0472">Membrane</keyword>